<dbReference type="GO" id="GO:0006400">
    <property type="term" value="P:tRNA modification"/>
    <property type="evidence" value="ECO:0007669"/>
    <property type="project" value="UniProtKB-UniRule"/>
</dbReference>
<gene>
    <name evidence="7" type="primary">tilS</name>
    <name evidence="11" type="ORF">GA0070623_4128</name>
</gene>
<dbReference type="PANTHER" id="PTHR43033">
    <property type="entry name" value="TRNA(ILE)-LYSIDINE SYNTHASE-RELATED"/>
    <property type="match status" value="1"/>
</dbReference>
<feature type="region of interest" description="Disordered" evidence="8">
    <location>
        <begin position="370"/>
        <end position="390"/>
    </location>
</feature>
<dbReference type="InterPro" id="IPR012094">
    <property type="entry name" value="tRNA_Ile_lys_synt"/>
</dbReference>
<reference evidence="12" key="1">
    <citation type="submission" date="2016-06" db="EMBL/GenBank/DDBJ databases">
        <authorList>
            <person name="Varghese N."/>
            <person name="Submissions Spin"/>
        </authorList>
    </citation>
    <scope>NUCLEOTIDE SEQUENCE [LARGE SCALE GENOMIC DNA]</scope>
    <source>
        <strain evidence="12">DSM 44983</strain>
    </source>
</reference>
<dbReference type="InterPro" id="IPR011063">
    <property type="entry name" value="TilS/TtcA_N"/>
</dbReference>
<comment type="domain">
    <text evidence="7">The N-terminal region contains the highly conserved SGGXDS motif, predicted to be a P-loop motif involved in ATP binding.</text>
</comment>
<evidence type="ECO:0000256" key="7">
    <source>
        <dbReference type="HAMAP-Rule" id="MF_01161"/>
    </source>
</evidence>
<dbReference type="GO" id="GO:0005524">
    <property type="term" value="F:ATP binding"/>
    <property type="evidence" value="ECO:0007669"/>
    <property type="project" value="UniProtKB-UniRule"/>
</dbReference>
<dbReference type="InterPro" id="IPR015262">
    <property type="entry name" value="tRNA_Ile_lys_synt_subst-bd"/>
</dbReference>
<comment type="catalytic activity">
    <reaction evidence="6 7">
        <text>cytidine(34) in tRNA(Ile2) + L-lysine + ATP = lysidine(34) in tRNA(Ile2) + AMP + diphosphate + H(+)</text>
        <dbReference type="Rhea" id="RHEA:43744"/>
        <dbReference type="Rhea" id="RHEA-COMP:10625"/>
        <dbReference type="Rhea" id="RHEA-COMP:10670"/>
        <dbReference type="ChEBI" id="CHEBI:15378"/>
        <dbReference type="ChEBI" id="CHEBI:30616"/>
        <dbReference type="ChEBI" id="CHEBI:32551"/>
        <dbReference type="ChEBI" id="CHEBI:33019"/>
        <dbReference type="ChEBI" id="CHEBI:82748"/>
        <dbReference type="ChEBI" id="CHEBI:83665"/>
        <dbReference type="ChEBI" id="CHEBI:456215"/>
        <dbReference type="EC" id="6.3.4.19"/>
    </reaction>
</comment>
<keyword evidence="12" id="KW-1185">Reference proteome</keyword>
<evidence type="ECO:0000256" key="4">
    <source>
        <dbReference type="ARBA" id="ARBA00022741"/>
    </source>
</evidence>
<proteinExistence type="inferred from homology"/>
<dbReference type="AlphaFoldDB" id="A0A1C5K180"/>
<dbReference type="InterPro" id="IPR012795">
    <property type="entry name" value="tRNA_Ile_lys_synt_N"/>
</dbReference>
<feature type="binding site" evidence="7">
    <location>
        <begin position="32"/>
        <end position="37"/>
    </location>
    <ligand>
        <name>ATP</name>
        <dbReference type="ChEBI" id="CHEBI:30616"/>
    </ligand>
</feature>
<dbReference type="SUPFAM" id="SSF82829">
    <property type="entry name" value="MesJ substrate recognition domain-like"/>
    <property type="match status" value="1"/>
</dbReference>
<dbReference type="GO" id="GO:0005737">
    <property type="term" value="C:cytoplasm"/>
    <property type="evidence" value="ECO:0007669"/>
    <property type="project" value="UniProtKB-SubCell"/>
</dbReference>
<evidence type="ECO:0000259" key="9">
    <source>
        <dbReference type="Pfam" id="PF01171"/>
    </source>
</evidence>
<dbReference type="Pfam" id="PF01171">
    <property type="entry name" value="ATP_bind_3"/>
    <property type="match status" value="1"/>
</dbReference>
<dbReference type="SUPFAM" id="SSF52402">
    <property type="entry name" value="Adenine nucleotide alpha hydrolases-like"/>
    <property type="match status" value="1"/>
</dbReference>
<sequence length="390" mass="38820">MAPAPSVAAVRVAVRRALAGLPADGPVLVACSGGADSLALAVATAFVTARLGRSAGLVTVDHGLQAGSVERAAAVAEWAGRVGFDPAEAVPVTVAGRPGGPEAAARQARYQALTDAARRHRAVAVLLGHTRDDQAETVLLALARGAGPRGLAGMPTRREVAGVPLLRPLLDVTREQTRDACAALGLVPWQDPHNTDPSYARARVRADALPALVAALGLGVRDNLARTARLLAADTAALDDLAAAALATPRAGSDGSASDASAPDGSTFDGSALDGSALDGSALDGSALDGSALDGSARGGPARDGSAPDGSGVRAGGGLSVAALAGLPGAVRGRVLHAWARELGATPGALSHRHVDALDALVTAWRGQGPTALPGGRRVGRRDGRLLPVD</sequence>
<keyword evidence="1 7" id="KW-0963">Cytoplasm</keyword>
<dbReference type="NCBIfam" id="TIGR02432">
    <property type="entry name" value="lysidine_TilS_N"/>
    <property type="match status" value="1"/>
</dbReference>
<name>A0A1C5K180_9ACTN</name>
<dbReference type="EMBL" id="LT607752">
    <property type="protein sequence ID" value="SCG76574.1"/>
    <property type="molecule type" value="Genomic_DNA"/>
</dbReference>
<evidence type="ECO:0000256" key="8">
    <source>
        <dbReference type="SAM" id="MobiDB-lite"/>
    </source>
</evidence>
<keyword evidence="3 7" id="KW-0819">tRNA processing</keyword>
<evidence type="ECO:0000256" key="1">
    <source>
        <dbReference type="ARBA" id="ARBA00022490"/>
    </source>
</evidence>
<keyword evidence="5 7" id="KW-0067">ATP-binding</keyword>
<protein>
    <recommendedName>
        <fullName evidence="7">tRNA(Ile)-lysidine synthase</fullName>
        <ecNumber evidence="7">6.3.4.19</ecNumber>
    </recommendedName>
    <alternativeName>
        <fullName evidence="7">tRNA(Ile)-2-lysyl-cytidine synthase</fullName>
    </alternativeName>
    <alternativeName>
        <fullName evidence="7">tRNA(Ile)-lysidine synthetase</fullName>
    </alternativeName>
</protein>
<evidence type="ECO:0000256" key="3">
    <source>
        <dbReference type="ARBA" id="ARBA00022694"/>
    </source>
</evidence>
<comment type="similarity">
    <text evidence="7">Belongs to the tRNA(Ile)-lysidine synthase family.</text>
</comment>
<organism evidence="11 12">
    <name type="scientific">Micromonospora rifamycinica</name>
    <dbReference type="NCBI Taxonomy" id="291594"/>
    <lineage>
        <taxon>Bacteria</taxon>
        <taxon>Bacillati</taxon>
        <taxon>Actinomycetota</taxon>
        <taxon>Actinomycetes</taxon>
        <taxon>Micromonosporales</taxon>
        <taxon>Micromonosporaceae</taxon>
        <taxon>Micromonospora</taxon>
    </lineage>
</organism>
<feature type="domain" description="tRNA(Ile)-lysidine/2-thiocytidine synthase N-terminal" evidence="9">
    <location>
        <begin position="27"/>
        <end position="206"/>
    </location>
</feature>
<evidence type="ECO:0000259" key="10">
    <source>
        <dbReference type="Pfam" id="PF09179"/>
    </source>
</evidence>
<accession>A0A1C5K180</accession>
<dbReference type="CDD" id="cd01992">
    <property type="entry name" value="TilS_N"/>
    <property type="match status" value="1"/>
</dbReference>
<comment type="function">
    <text evidence="7">Ligates lysine onto the cytidine present at position 34 of the AUA codon-specific tRNA(Ile) that contains the anticodon CAU, in an ATP-dependent manner. Cytidine is converted to lysidine, thus changing the amino acid specificity of the tRNA from methionine to isoleucine.</text>
</comment>
<dbReference type="InterPro" id="IPR014729">
    <property type="entry name" value="Rossmann-like_a/b/a_fold"/>
</dbReference>
<dbReference type="GO" id="GO:0032267">
    <property type="term" value="F:tRNA(Ile)-lysidine synthase activity"/>
    <property type="evidence" value="ECO:0007669"/>
    <property type="project" value="UniProtKB-EC"/>
</dbReference>
<evidence type="ECO:0000256" key="2">
    <source>
        <dbReference type="ARBA" id="ARBA00022598"/>
    </source>
</evidence>
<evidence type="ECO:0000256" key="6">
    <source>
        <dbReference type="ARBA" id="ARBA00048539"/>
    </source>
</evidence>
<feature type="compositionally biased region" description="Low complexity" evidence="8">
    <location>
        <begin position="249"/>
        <end position="266"/>
    </location>
</feature>
<dbReference type="Proteomes" id="UP000198226">
    <property type="component" value="Chromosome I"/>
</dbReference>
<evidence type="ECO:0000256" key="5">
    <source>
        <dbReference type="ARBA" id="ARBA00022840"/>
    </source>
</evidence>
<feature type="region of interest" description="Disordered" evidence="8">
    <location>
        <begin position="289"/>
        <end position="313"/>
    </location>
</feature>
<feature type="domain" description="tRNA(Ile)-lysidine synthase substrate-binding" evidence="10">
    <location>
        <begin position="319"/>
        <end position="386"/>
    </location>
</feature>
<dbReference type="PANTHER" id="PTHR43033:SF1">
    <property type="entry name" value="TRNA(ILE)-LYSIDINE SYNTHASE-RELATED"/>
    <property type="match status" value="1"/>
</dbReference>
<feature type="region of interest" description="Disordered" evidence="8">
    <location>
        <begin position="249"/>
        <end position="273"/>
    </location>
</feature>
<dbReference type="Pfam" id="PF09179">
    <property type="entry name" value="TilS"/>
    <property type="match status" value="1"/>
</dbReference>
<dbReference type="HAMAP" id="MF_01161">
    <property type="entry name" value="tRNA_Ile_lys_synt"/>
    <property type="match status" value="1"/>
</dbReference>
<dbReference type="Gene3D" id="3.40.50.620">
    <property type="entry name" value="HUPs"/>
    <property type="match status" value="1"/>
</dbReference>
<comment type="subcellular location">
    <subcellularLocation>
        <location evidence="7">Cytoplasm</location>
    </subcellularLocation>
</comment>
<evidence type="ECO:0000313" key="11">
    <source>
        <dbReference type="EMBL" id="SCG76574.1"/>
    </source>
</evidence>
<keyword evidence="2 7" id="KW-0436">Ligase</keyword>
<evidence type="ECO:0000313" key="12">
    <source>
        <dbReference type="Proteomes" id="UP000198226"/>
    </source>
</evidence>
<feature type="compositionally biased region" description="Basic and acidic residues" evidence="8">
    <location>
        <begin position="381"/>
        <end position="390"/>
    </location>
</feature>
<keyword evidence="4 7" id="KW-0547">Nucleotide-binding</keyword>
<dbReference type="EC" id="6.3.4.19" evidence="7"/>
<dbReference type="OrthoDB" id="5244702at2"/>